<gene>
    <name evidence="1" type="ORF">BDZ83DRAFT_427510</name>
</gene>
<organism evidence="1 2">
    <name type="scientific">Glomerella acutata</name>
    <name type="common">Colletotrichum acutatum</name>
    <dbReference type="NCBI Taxonomy" id="27357"/>
    <lineage>
        <taxon>Eukaryota</taxon>
        <taxon>Fungi</taxon>
        <taxon>Dikarya</taxon>
        <taxon>Ascomycota</taxon>
        <taxon>Pezizomycotina</taxon>
        <taxon>Sordariomycetes</taxon>
        <taxon>Hypocreomycetidae</taxon>
        <taxon>Glomerellales</taxon>
        <taxon>Glomerellaceae</taxon>
        <taxon>Colletotrichum</taxon>
        <taxon>Colletotrichum acutatum species complex</taxon>
    </lineage>
</organism>
<proteinExistence type="predicted"/>
<reference evidence="1" key="1">
    <citation type="submission" date="2021-12" db="EMBL/GenBank/DDBJ databases">
        <title>Comparative genomics, transcriptomics and evolutionary studies reveal genomic signatures of adaptation to plant cell wall in hemibiotrophic fungi.</title>
        <authorList>
            <consortium name="DOE Joint Genome Institute"/>
            <person name="Baroncelli R."/>
            <person name="Diaz J.F."/>
            <person name="Benocci T."/>
            <person name="Peng M."/>
            <person name="Battaglia E."/>
            <person name="Haridas S."/>
            <person name="Andreopoulos W."/>
            <person name="Labutti K."/>
            <person name="Pangilinan J."/>
            <person name="Floch G.L."/>
            <person name="Makela M.R."/>
            <person name="Henrissat B."/>
            <person name="Grigoriev I.V."/>
            <person name="Crouch J.A."/>
            <person name="De Vries R.P."/>
            <person name="Sukno S.A."/>
            <person name="Thon M.R."/>
        </authorList>
    </citation>
    <scope>NUCLEOTIDE SEQUENCE</scope>
    <source>
        <strain evidence="1">CBS 112980</strain>
    </source>
</reference>
<dbReference type="RefSeq" id="XP_060370263.1">
    <property type="nucleotide sequence ID" value="XM_060503022.1"/>
</dbReference>
<evidence type="ECO:0000313" key="1">
    <source>
        <dbReference type="EMBL" id="KAK1730208.1"/>
    </source>
</evidence>
<keyword evidence="2" id="KW-1185">Reference proteome</keyword>
<dbReference type="EMBL" id="JAHMHS010000008">
    <property type="protein sequence ID" value="KAK1730208.1"/>
    <property type="molecule type" value="Genomic_DNA"/>
</dbReference>
<accession>A0AAD9D0W2</accession>
<sequence>MRRDSGDWDSVTRQRGSADRWCFAGGLLLALVSWARSSRVRRPLGKQETSSIGTGCGRRGGIFRLTGRCQLASLPVSPFGPLGKRSQEHARLEEWTVEMRYHGMYQSSQWGTNCPSKATWRNAQRMRRKKGYKHGNGGLAAVHDQQSKRANQHCPCCRK</sequence>
<protein>
    <submittedName>
        <fullName evidence="1">Uncharacterized protein</fullName>
    </submittedName>
</protein>
<dbReference type="AlphaFoldDB" id="A0AAD9D0W2"/>
<evidence type="ECO:0000313" key="2">
    <source>
        <dbReference type="Proteomes" id="UP001244207"/>
    </source>
</evidence>
<dbReference type="GeneID" id="85386921"/>
<name>A0AAD9D0W2_GLOAC</name>
<dbReference type="Proteomes" id="UP001244207">
    <property type="component" value="Unassembled WGS sequence"/>
</dbReference>
<comment type="caution">
    <text evidence="1">The sequence shown here is derived from an EMBL/GenBank/DDBJ whole genome shotgun (WGS) entry which is preliminary data.</text>
</comment>